<dbReference type="GeneTree" id="ENSGT01100000263757"/>
<accession>A0A8C5C075</accession>
<reference evidence="2" key="1">
    <citation type="submission" date="2025-08" db="UniProtKB">
        <authorList>
            <consortium name="Ensembl"/>
        </authorList>
    </citation>
    <scope>IDENTIFICATION</scope>
</reference>
<feature type="region of interest" description="Disordered" evidence="1">
    <location>
        <begin position="362"/>
        <end position="402"/>
    </location>
</feature>
<evidence type="ECO:0000313" key="2">
    <source>
        <dbReference type="Ensembl" id="ENSGMOP00000051420.1"/>
    </source>
</evidence>
<evidence type="ECO:0008006" key="4">
    <source>
        <dbReference type="Google" id="ProtNLM"/>
    </source>
</evidence>
<dbReference type="Proteomes" id="UP000694546">
    <property type="component" value="Chromosome 6"/>
</dbReference>
<dbReference type="Gene3D" id="3.40.50.12690">
    <property type="match status" value="1"/>
</dbReference>
<proteinExistence type="predicted"/>
<dbReference type="Gene3D" id="3.40.50.12700">
    <property type="match status" value="1"/>
</dbReference>
<keyword evidence="3" id="KW-1185">Reference proteome</keyword>
<dbReference type="SUPFAM" id="SSF52266">
    <property type="entry name" value="SGNH hydrolase"/>
    <property type="match status" value="1"/>
</dbReference>
<reference evidence="2" key="2">
    <citation type="submission" date="2025-09" db="UniProtKB">
        <authorList>
            <consortium name="Ensembl"/>
        </authorList>
    </citation>
    <scope>IDENTIFICATION</scope>
</reference>
<protein>
    <recommendedName>
        <fullName evidence="4">SGNH hydrolase-type esterase domain-containing protein</fullName>
    </recommendedName>
</protein>
<dbReference type="CDD" id="cd00229">
    <property type="entry name" value="SGNH_hydrolase"/>
    <property type="match status" value="1"/>
</dbReference>
<organism evidence="2 3">
    <name type="scientific">Gadus morhua</name>
    <name type="common">Atlantic cod</name>
    <dbReference type="NCBI Taxonomy" id="8049"/>
    <lineage>
        <taxon>Eukaryota</taxon>
        <taxon>Metazoa</taxon>
        <taxon>Chordata</taxon>
        <taxon>Craniata</taxon>
        <taxon>Vertebrata</taxon>
        <taxon>Euteleostomi</taxon>
        <taxon>Actinopterygii</taxon>
        <taxon>Neopterygii</taxon>
        <taxon>Teleostei</taxon>
        <taxon>Neoteleostei</taxon>
        <taxon>Acanthomorphata</taxon>
        <taxon>Zeiogadaria</taxon>
        <taxon>Gadariae</taxon>
        <taxon>Gadiformes</taxon>
        <taxon>Gadoidei</taxon>
        <taxon>Gadidae</taxon>
        <taxon>Gadus</taxon>
    </lineage>
</organism>
<dbReference type="AlphaFoldDB" id="A0A8C5C075"/>
<name>A0A8C5C075_GADMO</name>
<evidence type="ECO:0000256" key="1">
    <source>
        <dbReference type="SAM" id="MobiDB-lite"/>
    </source>
</evidence>
<feature type="compositionally biased region" description="Polar residues" evidence="1">
    <location>
        <begin position="362"/>
        <end position="380"/>
    </location>
</feature>
<dbReference type="Ensembl" id="ENSGMOT00000056764.1">
    <property type="protein sequence ID" value="ENSGMOP00000051420.1"/>
    <property type="gene ID" value="ENSGMOG00000022783.1"/>
</dbReference>
<sequence>MGEFAELTQIQQDDQSYTVSFPKLDKRETVPAAFHWHRVGAKPKQHTKVNQQDHSTPNAKLPKAKVISRISPSLKLTLPLKNRFLPLQESTNEPATHAPLSPEMRPDGQCGQRRNMNQSPWRRAAHASATCAPLTPEMCPDRRYGQTWNNQSPQRRAAHVSATVQQGPISEEADEPDTLIIGDSTIKDITGKKIKTCNFPYGMVSDINHKLAKIILENPKISQIIVHAGFNDIQREQSELLKRDYTDLLDTLDKIHINSFISGPIPAVDRGINRFSRLLALNTWLSRVCNERGRSFIDNFNLFWGRKYLFRADGLHPNRLGSKLLRDNLLFSLYAQATILPWSDAQATIRAQVEKKRDYSLPHTSTLPLSDTQIADSPQTLKRDNSPPDVINTVPSPSLMLA</sequence>
<feature type="region of interest" description="Disordered" evidence="1">
    <location>
        <begin position="91"/>
        <end position="115"/>
    </location>
</feature>
<evidence type="ECO:0000313" key="3">
    <source>
        <dbReference type="Proteomes" id="UP000694546"/>
    </source>
</evidence>